<evidence type="ECO:0000256" key="1">
    <source>
        <dbReference type="SAM" id="MobiDB-lite"/>
    </source>
</evidence>
<feature type="transmembrane region" description="Helical" evidence="2">
    <location>
        <begin position="71"/>
        <end position="90"/>
    </location>
</feature>
<dbReference type="AlphaFoldDB" id="A0A336MGW8"/>
<keyword evidence="2" id="KW-1133">Transmembrane helix</keyword>
<accession>A0A336MGW8</accession>
<feature type="region of interest" description="Disordered" evidence="1">
    <location>
        <begin position="453"/>
        <end position="534"/>
    </location>
</feature>
<sequence length="534" mass="60398">MQSNIKVINNNESFKLLNFSDDDKSSDLPDLDLPEISLQRKRKVKRKTRSRTPAKHVNGGREGACFQCKSFGLWAAVLMICSWLLIISYISSVVHAEYRRLEIELQKGHIVVPLRGGGGGKKMRKRRELDALVAHSSRGSSVGNRSGNGINSHDQLLSQSTDEQDEYVWTKTQSNSRRRANRISFLRSCGPFLLVTSMLLSLGFVYWLYFDIRAQITDYRIRIEQVSATSQHVPEALQKWHETSKALEQNQTSFLQNNIANFGSQITAFSGQIDKLTSDYAQLKEHQNHFNDTVLEIKTNFEASKNLTLPSVADNTTRLKLDTFIKSIEARFNNLSHIISSENETLTTSLKWFEDDLKNKTLKLNELSDNYLNISSHVLSVENLYTSNLSKQFESLQLQSSNLSGIIDKHEQLYQSQFESLIRQITEIQKRLDEATAATAKIENVVKPNKDEEKIFKTDSKSSSSSNNKNNNEPVIPLNSSGSQKQSSDNIDKNNNNLSNNNNNNNIKIDTEPSANKKLEAPTNTTFPAGLMQN</sequence>
<feature type="region of interest" description="Disordered" evidence="1">
    <location>
        <begin position="138"/>
        <end position="161"/>
    </location>
</feature>
<feature type="compositionally biased region" description="Basic and acidic residues" evidence="1">
    <location>
        <begin position="509"/>
        <end position="520"/>
    </location>
</feature>
<dbReference type="InterPro" id="IPR053019">
    <property type="entry name" value="GATA_zinc_finger"/>
</dbReference>
<organism evidence="3">
    <name type="scientific">Culicoides sonorensis</name>
    <name type="common">Biting midge</name>
    <dbReference type="NCBI Taxonomy" id="179676"/>
    <lineage>
        <taxon>Eukaryota</taxon>
        <taxon>Metazoa</taxon>
        <taxon>Ecdysozoa</taxon>
        <taxon>Arthropoda</taxon>
        <taxon>Hexapoda</taxon>
        <taxon>Insecta</taxon>
        <taxon>Pterygota</taxon>
        <taxon>Neoptera</taxon>
        <taxon>Endopterygota</taxon>
        <taxon>Diptera</taxon>
        <taxon>Nematocera</taxon>
        <taxon>Chironomoidea</taxon>
        <taxon>Ceratopogonidae</taxon>
        <taxon>Ceratopogoninae</taxon>
        <taxon>Culicoides</taxon>
        <taxon>Monoculicoides</taxon>
    </lineage>
</organism>
<feature type="compositionally biased region" description="Low complexity" evidence="1">
    <location>
        <begin position="138"/>
        <end position="152"/>
    </location>
</feature>
<feature type="compositionally biased region" description="Low complexity" evidence="1">
    <location>
        <begin position="485"/>
        <end position="508"/>
    </location>
</feature>
<proteinExistence type="predicted"/>
<dbReference type="EMBL" id="UFQT01000930">
    <property type="protein sequence ID" value="SSX28053.1"/>
    <property type="molecule type" value="Genomic_DNA"/>
</dbReference>
<evidence type="ECO:0000256" key="2">
    <source>
        <dbReference type="SAM" id="Phobius"/>
    </source>
</evidence>
<feature type="compositionally biased region" description="Polar residues" evidence="1">
    <location>
        <begin position="522"/>
        <end position="534"/>
    </location>
</feature>
<dbReference type="OMA" id="WAQEDIS"/>
<protein>
    <submittedName>
        <fullName evidence="3">CSON015119 protein</fullName>
    </submittedName>
</protein>
<feature type="transmembrane region" description="Helical" evidence="2">
    <location>
        <begin position="185"/>
        <end position="209"/>
    </location>
</feature>
<name>A0A336MGW8_CULSO</name>
<reference evidence="3" key="1">
    <citation type="submission" date="2018-07" db="EMBL/GenBank/DDBJ databases">
        <authorList>
            <person name="Quirk P.G."/>
            <person name="Krulwich T.A."/>
        </authorList>
    </citation>
    <scope>NUCLEOTIDE SEQUENCE</scope>
</reference>
<keyword evidence="2" id="KW-0812">Transmembrane</keyword>
<evidence type="ECO:0000313" key="3">
    <source>
        <dbReference type="EMBL" id="SSX28053.1"/>
    </source>
</evidence>
<dbReference type="PANTHER" id="PTHR23353">
    <property type="entry name" value="RAB-GAP/TBC-RELATED"/>
    <property type="match status" value="1"/>
</dbReference>
<dbReference type="PANTHER" id="PTHR23353:SF23">
    <property type="entry name" value="PROTEIN HAIRLESS"/>
    <property type="match status" value="1"/>
</dbReference>
<dbReference type="VEuPathDB" id="VectorBase:CSON015119"/>
<feature type="compositionally biased region" description="Low complexity" evidence="1">
    <location>
        <begin position="461"/>
        <end position="472"/>
    </location>
</feature>
<keyword evidence="2" id="KW-0472">Membrane</keyword>
<gene>
    <name evidence="3" type="primary">CSON015119</name>
</gene>